<dbReference type="OrthoDB" id="4247482at2"/>
<feature type="domain" description="Nudix hydrolase" evidence="1">
    <location>
        <begin position="17"/>
        <end position="149"/>
    </location>
</feature>
<dbReference type="STRING" id="553510.B1H19_02310"/>
<dbReference type="SUPFAM" id="SSF55811">
    <property type="entry name" value="Nudix"/>
    <property type="match status" value="1"/>
</dbReference>
<dbReference type="RefSeq" id="WP_083102597.1">
    <property type="nucleotide sequence ID" value="NZ_CP020569.1"/>
</dbReference>
<sequence length="167" mass="18079">MEGAIRWVEQWPPPDGLKVCQVYGVVFDPGSGAVVVQDDAGRGNLPGGTPEESDADLVATLRRECYEESQLHLADWAPVGYQLVHEDGHDPYVQARYAALLEHADPIAPDPCTGRAYGRVWVSPADAAALLDWGQCGSAQMDAAARLATERWGLTIAAAGWERRELP</sequence>
<dbReference type="Gene3D" id="3.90.79.10">
    <property type="entry name" value="Nucleoside Triphosphate Pyrophosphohydrolase"/>
    <property type="match status" value="1"/>
</dbReference>
<gene>
    <name evidence="2" type="ORF">B1H19_02310</name>
</gene>
<evidence type="ECO:0000259" key="1">
    <source>
        <dbReference type="PROSITE" id="PS51462"/>
    </source>
</evidence>
<proteinExistence type="predicted"/>
<protein>
    <recommendedName>
        <fullName evidence="1">Nudix hydrolase domain-containing protein</fullName>
    </recommendedName>
</protein>
<reference evidence="2 3" key="1">
    <citation type="submission" date="2017-04" db="EMBL/GenBank/DDBJ databases">
        <title>Complete Genome Sequence of Streptomyces gilvosporeus F607, a Capable Producer of Natamycin.</title>
        <authorList>
            <person name="Zong G."/>
            <person name="Zhong C."/>
            <person name="Fu J."/>
            <person name="Qin R."/>
            <person name="Cao G."/>
        </authorList>
    </citation>
    <scope>NUCLEOTIDE SEQUENCE [LARGE SCALE GENOMIC DNA]</scope>
    <source>
        <strain evidence="2 3">F607</strain>
    </source>
</reference>
<dbReference type="PROSITE" id="PS51462">
    <property type="entry name" value="NUDIX"/>
    <property type="match status" value="1"/>
</dbReference>
<keyword evidence="3" id="KW-1185">Reference proteome</keyword>
<dbReference type="Pfam" id="PF00293">
    <property type="entry name" value="NUDIX"/>
    <property type="match status" value="1"/>
</dbReference>
<dbReference type="AlphaFoldDB" id="A0A1V0TJP9"/>
<dbReference type="EMBL" id="CP020569">
    <property type="protein sequence ID" value="ARF53166.1"/>
    <property type="molecule type" value="Genomic_DNA"/>
</dbReference>
<dbReference type="InterPro" id="IPR000086">
    <property type="entry name" value="NUDIX_hydrolase_dom"/>
</dbReference>
<dbReference type="Proteomes" id="UP000192726">
    <property type="component" value="Chromosome"/>
</dbReference>
<dbReference type="KEGG" id="sgv:B1H19_02310"/>
<evidence type="ECO:0000313" key="3">
    <source>
        <dbReference type="Proteomes" id="UP000192726"/>
    </source>
</evidence>
<name>A0A1V0TJP9_9ACTN</name>
<accession>A0A1V0TJP9</accession>
<organism evidence="2 3">
    <name type="scientific">Streptomyces gilvosporeus</name>
    <dbReference type="NCBI Taxonomy" id="553510"/>
    <lineage>
        <taxon>Bacteria</taxon>
        <taxon>Bacillati</taxon>
        <taxon>Actinomycetota</taxon>
        <taxon>Actinomycetes</taxon>
        <taxon>Kitasatosporales</taxon>
        <taxon>Streptomycetaceae</taxon>
        <taxon>Streptomyces</taxon>
    </lineage>
</organism>
<evidence type="ECO:0000313" key="2">
    <source>
        <dbReference type="EMBL" id="ARF53166.1"/>
    </source>
</evidence>
<dbReference type="InterPro" id="IPR015797">
    <property type="entry name" value="NUDIX_hydrolase-like_dom_sf"/>
</dbReference>